<dbReference type="PANTHER" id="PTHR12919:SF20">
    <property type="entry name" value="SMALL RIBOSOMAL SUBUNIT PROTEIN BS16M"/>
    <property type="match status" value="1"/>
</dbReference>
<dbReference type="GO" id="GO:0015935">
    <property type="term" value="C:small ribosomal subunit"/>
    <property type="evidence" value="ECO:0007669"/>
    <property type="project" value="TreeGrafter"/>
</dbReference>
<accession>A0A2M7WTA7</accession>
<evidence type="ECO:0000256" key="2">
    <source>
        <dbReference type="ARBA" id="ARBA00023274"/>
    </source>
</evidence>
<dbReference type="GO" id="GO:0003735">
    <property type="term" value="F:structural constituent of ribosome"/>
    <property type="evidence" value="ECO:0007669"/>
    <property type="project" value="InterPro"/>
</dbReference>
<proteinExistence type="inferred from homology"/>
<keyword evidence="2" id="KW-0687">Ribonucleoprotein</keyword>
<organism evidence="4 5">
    <name type="scientific">Candidatus Zambryskibacteria bacterium CG_4_9_14_3_um_filter_42_15</name>
    <dbReference type="NCBI Taxonomy" id="1975112"/>
    <lineage>
        <taxon>Bacteria</taxon>
        <taxon>Candidatus Zambryskiibacteriota</taxon>
    </lineage>
</organism>
<dbReference type="GO" id="GO:0006412">
    <property type="term" value="P:translation"/>
    <property type="evidence" value="ECO:0007669"/>
    <property type="project" value="InterPro"/>
</dbReference>
<dbReference type="PANTHER" id="PTHR12919">
    <property type="entry name" value="30S RIBOSOMAL PROTEIN S16"/>
    <property type="match status" value="1"/>
</dbReference>
<protein>
    <recommendedName>
        <fullName evidence="3">30S ribosomal protein S16</fullName>
    </recommendedName>
</protein>
<evidence type="ECO:0000313" key="5">
    <source>
        <dbReference type="Proteomes" id="UP000230758"/>
    </source>
</evidence>
<reference evidence="5" key="1">
    <citation type="submission" date="2017-09" db="EMBL/GenBank/DDBJ databases">
        <title>Depth-based differentiation of microbial function through sediment-hosted aquifers and enrichment of novel symbionts in the deep terrestrial subsurface.</title>
        <authorList>
            <person name="Probst A.J."/>
            <person name="Ladd B."/>
            <person name="Jarett J.K."/>
            <person name="Geller-Mcgrath D.E."/>
            <person name="Sieber C.M.K."/>
            <person name="Emerson J.B."/>
            <person name="Anantharaman K."/>
            <person name="Thomas B.C."/>
            <person name="Malmstrom R."/>
            <person name="Stieglmeier M."/>
            <person name="Klingl A."/>
            <person name="Woyke T."/>
            <person name="Ryan C.M."/>
            <person name="Banfield J.F."/>
        </authorList>
    </citation>
    <scope>NUCLEOTIDE SEQUENCE [LARGE SCALE GENOMIC DNA]</scope>
</reference>
<dbReference type="SUPFAM" id="SSF54565">
    <property type="entry name" value="Ribosomal protein S16"/>
    <property type="match status" value="1"/>
</dbReference>
<dbReference type="HAMAP" id="MF_00385">
    <property type="entry name" value="Ribosomal_bS16"/>
    <property type="match status" value="1"/>
</dbReference>
<evidence type="ECO:0000313" key="4">
    <source>
        <dbReference type="EMBL" id="PJA33116.1"/>
    </source>
</evidence>
<comment type="caution">
    <text evidence="4">The sequence shown here is derived from an EMBL/GenBank/DDBJ whole genome shotgun (WGS) entry which is preliminary data.</text>
</comment>
<dbReference type="AlphaFoldDB" id="A0A2M7WTA7"/>
<dbReference type="InterPro" id="IPR023803">
    <property type="entry name" value="Ribosomal_bS16_dom_sf"/>
</dbReference>
<dbReference type="Pfam" id="PF00886">
    <property type="entry name" value="Ribosomal_S16"/>
    <property type="match status" value="1"/>
</dbReference>
<name>A0A2M7WTA7_9BACT</name>
<dbReference type="EMBL" id="PFXF01000009">
    <property type="protein sequence ID" value="PJA33116.1"/>
    <property type="molecule type" value="Genomic_DNA"/>
</dbReference>
<dbReference type="GO" id="GO:0005737">
    <property type="term" value="C:cytoplasm"/>
    <property type="evidence" value="ECO:0007669"/>
    <property type="project" value="UniProtKB-ARBA"/>
</dbReference>
<sequence length="109" mass="12200">MLKLRLQRVGRVNEPSFRLVLTESKNSTKSGRFKEILGSYDPRKSVDSIDAGRVKYWLSQGVGTTDTVHNLLVKHKIINAKKIDVSAKSKKVPVVPEVKEEVVSDAPKE</sequence>
<evidence type="ECO:0000256" key="1">
    <source>
        <dbReference type="ARBA" id="ARBA00022980"/>
    </source>
</evidence>
<dbReference type="Proteomes" id="UP000230758">
    <property type="component" value="Unassembled WGS sequence"/>
</dbReference>
<keyword evidence="1 4" id="KW-0689">Ribosomal protein</keyword>
<gene>
    <name evidence="4" type="primary">rpsP</name>
    <name evidence="4" type="ORF">CO185_00520</name>
</gene>
<evidence type="ECO:0000256" key="3">
    <source>
        <dbReference type="ARBA" id="ARBA00035310"/>
    </source>
</evidence>
<dbReference type="InterPro" id="IPR000307">
    <property type="entry name" value="Ribosomal_bS16"/>
</dbReference>
<dbReference type="Gene3D" id="3.30.1320.10">
    <property type="match status" value="1"/>
</dbReference>
<feature type="non-terminal residue" evidence="4">
    <location>
        <position position="109"/>
    </location>
</feature>
<dbReference type="NCBIfam" id="TIGR00002">
    <property type="entry name" value="S16"/>
    <property type="match status" value="1"/>
</dbReference>